<dbReference type="Proteomes" id="UP000386466">
    <property type="component" value="Unassembled WGS sequence"/>
</dbReference>
<accession>A0A485NLC7</accession>
<keyword evidence="2" id="KW-1185">Reference proteome</keyword>
<proteinExistence type="predicted"/>
<name>A0A485NLC7_LYNPA</name>
<dbReference type="EMBL" id="CAAGRJ010019874">
    <property type="protein sequence ID" value="VFV34551.1"/>
    <property type="molecule type" value="Genomic_DNA"/>
</dbReference>
<protein>
    <submittedName>
        <fullName evidence="1">Uncharacterized protein</fullName>
    </submittedName>
</protein>
<dbReference type="AlphaFoldDB" id="A0A485NLC7"/>
<organism evidence="1 2">
    <name type="scientific">Lynx pardinus</name>
    <name type="common">Iberian lynx</name>
    <name type="synonym">Felis pardina</name>
    <dbReference type="NCBI Taxonomy" id="191816"/>
    <lineage>
        <taxon>Eukaryota</taxon>
        <taxon>Metazoa</taxon>
        <taxon>Chordata</taxon>
        <taxon>Craniata</taxon>
        <taxon>Vertebrata</taxon>
        <taxon>Euteleostomi</taxon>
        <taxon>Mammalia</taxon>
        <taxon>Eutheria</taxon>
        <taxon>Laurasiatheria</taxon>
        <taxon>Carnivora</taxon>
        <taxon>Feliformia</taxon>
        <taxon>Felidae</taxon>
        <taxon>Felinae</taxon>
        <taxon>Lynx</taxon>
    </lineage>
</organism>
<evidence type="ECO:0000313" key="1">
    <source>
        <dbReference type="EMBL" id="VFV34551.1"/>
    </source>
</evidence>
<reference evidence="1 2" key="1">
    <citation type="submission" date="2019-01" db="EMBL/GenBank/DDBJ databases">
        <authorList>
            <person name="Alioto T."/>
            <person name="Alioto T."/>
        </authorList>
    </citation>
    <scope>NUCLEOTIDE SEQUENCE [LARGE SCALE GENOMIC DNA]</scope>
</reference>
<gene>
    <name evidence="1" type="ORF">LYPA_23C010460</name>
</gene>
<sequence length="116" mass="13523">MKYFAKVNEDREQSSLYQRKWGRWRFDLGSNGRVGNLKDKLKSDDDSIWTCVFRTWGFRSQASCPARRASLPSMGAGELLIRFSPTFPEAFTCCLRRRRWRRPSRGCSSGWKSFAA</sequence>
<evidence type="ECO:0000313" key="2">
    <source>
        <dbReference type="Proteomes" id="UP000386466"/>
    </source>
</evidence>